<dbReference type="SUPFAM" id="SSF81923">
    <property type="entry name" value="Double Clp-N motif"/>
    <property type="match status" value="1"/>
</dbReference>
<feature type="domain" description="Clp R" evidence="1">
    <location>
        <begin position="3"/>
        <end position="109"/>
    </location>
</feature>
<proteinExistence type="predicted"/>
<comment type="caution">
    <text evidence="2">The sequence shown here is derived from an EMBL/GenBank/DDBJ whole genome shotgun (WGS) entry which is preliminary data.</text>
</comment>
<dbReference type="OrthoDB" id="1434724at2"/>
<dbReference type="RefSeq" id="WP_109929514.1">
    <property type="nucleotide sequence ID" value="NZ_QGNY01000003.1"/>
</dbReference>
<name>A0A317F008_9SPHI</name>
<sequence>MSLSKKTRNLIADCRKVAERYNNDYISLSHFFLVYNRYRKNEADFKVSISQQKEFISSIISKIPVDTSKNFPLTVDFERALLYCHFHAWITSQKLVEPHHLLMAIFGDNADCKEKYLEYLTNNDFQLNKLKSLILDIFFNKFARSIGLIRIFKRRF</sequence>
<dbReference type="InterPro" id="IPR036628">
    <property type="entry name" value="Clp_N_dom_sf"/>
</dbReference>
<dbReference type="InterPro" id="IPR004176">
    <property type="entry name" value="Clp_R_N"/>
</dbReference>
<organism evidence="2 3">
    <name type="scientific">Pedobacter paludis</name>
    <dbReference type="NCBI Taxonomy" id="2203212"/>
    <lineage>
        <taxon>Bacteria</taxon>
        <taxon>Pseudomonadati</taxon>
        <taxon>Bacteroidota</taxon>
        <taxon>Sphingobacteriia</taxon>
        <taxon>Sphingobacteriales</taxon>
        <taxon>Sphingobacteriaceae</taxon>
        <taxon>Pedobacter</taxon>
    </lineage>
</organism>
<dbReference type="EMBL" id="QGNY01000003">
    <property type="protein sequence ID" value="PWS32062.1"/>
    <property type="molecule type" value="Genomic_DNA"/>
</dbReference>
<evidence type="ECO:0000313" key="3">
    <source>
        <dbReference type="Proteomes" id="UP000245391"/>
    </source>
</evidence>
<gene>
    <name evidence="2" type="ORF">DF947_09795</name>
</gene>
<reference evidence="3" key="1">
    <citation type="submission" date="2018-05" db="EMBL/GenBank/DDBJ databases">
        <title>Pedobacter paludis sp. nov., isolated from wetland soil.</title>
        <authorList>
            <person name="Zhang Y."/>
        </authorList>
    </citation>
    <scope>NUCLEOTIDE SEQUENCE [LARGE SCALE GENOMIC DNA]</scope>
    <source>
        <strain evidence="3">R-8</strain>
    </source>
</reference>
<dbReference type="Pfam" id="PF02861">
    <property type="entry name" value="Clp_N"/>
    <property type="match status" value="1"/>
</dbReference>
<dbReference type="AlphaFoldDB" id="A0A317F008"/>
<dbReference type="Gene3D" id="1.10.1780.10">
    <property type="entry name" value="Clp, N-terminal domain"/>
    <property type="match status" value="1"/>
</dbReference>
<evidence type="ECO:0000313" key="2">
    <source>
        <dbReference type="EMBL" id="PWS32062.1"/>
    </source>
</evidence>
<keyword evidence="3" id="KW-1185">Reference proteome</keyword>
<evidence type="ECO:0000259" key="1">
    <source>
        <dbReference type="Pfam" id="PF02861"/>
    </source>
</evidence>
<accession>A0A317F008</accession>
<dbReference type="Proteomes" id="UP000245391">
    <property type="component" value="Unassembled WGS sequence"/>
</dbReference>
<protein>
    <recommendedName>
        <fullName evidence="1">Clp R domain-containing protein</fullName>
    </recommendedName>
</protein>